<dbReference type="InterPro" id="IPR011706">
    <property type="entry name" value="Cu-oxidase_C"/>
</dbReference>
<dbReference type="InterPro" id="IPR008972">
    <property type="entry name" value="Cupredoxin"/>
</dbReference>
<accession>A0A9Q0GD89</accession>
<name>A0A9Q0GD89_9ROSI</name>
<dbReference type="PANTHER" id="PTHR11709">
    <property type="entry name" value="MULTI-COPPER OXIDASE"/>
    <property type="match status" value="1"/>
</dbReference>
<evidence type="ECO:0000313" key="5">
    <source>
        <dbReference type="EMBL" id="KAJ4847900.1"/>
    </source>
</evidence>
<dbReference type="GO" id="GO:0005507">
    <property type="term" value="F:copper ion binding"/>
    <property type="evidence" value="ECO:0007669"/>
    <property type="project" value="InterPro"/>
</dbReference>
<proteinExistence type="inferred from homology"/>
<dbReference type="SUPFAM" id="SSF49503">
    <property type="entry name" value="Cupredoxins"/>
    <property type="match status" value="1"/>
</dbReference>
<dbReference type="Pfam" id="PF07731">
    <property type="entry name" value="Cu-oxidase_2"/>
    <property type="match status" value="1"/>
</dbReference>
<dbReference type="PROSITE" id="PS00079">
    <property type="entry name" value="MULTICOPPER_OXIDASE1"/>
    <property type="match status" value="1"/>
</dbReference>
<dbReference type="PANTHER" id="PTHR11709:SF410">
    <property type="entry name" value="LACCASE"/>
    <property type="match status" value="1"/>
</dbReference>
<evidence type="ECO:0000256" key="2">
    <source>
        <dbReference type="ARBA" id="ARBA00022723"/>
    </source>
</evidence>
<evidence type="ECO:0000313" key="6">
    <source>
        <dbReference type="Proteomes" id="UP001141552"/>
    </source>
</evidence>
<dbReference type="InterPro" id="IPR045087">
    <property type="entry name" value="Cu-oxidase_fam"/>
</dbReference>
<protein>
    <recommendedName>
        <fullName evidence="4">Plastocyanin-like domain-containing protein</fullName>
    </recommendedName>
</protein>
<dbReference type="EMBL" id="JAKUCV010001060">
    <property type="protein sequence ID" value="KAJ4847900.1"/>
    <property type="molecule type" value="Genomic_DNA"/>
</dbReference>
<keyword evidence="6" id="KW-1185">Reference proteome</keyword>
<gene>
    <name evidence="5" type="ORF">Tsubulata_039501</name>
</gene>
<organism evidence="5 6">
    <name type="scientific">Turnera subulata</name>
    <dbReference type="NCBI Taxonomy" id="218843"/>
    <lineage>
        <taxon>Eukaryota</taxon>
        <taxon>Viridiplantae</taxon>
        <taxon>Streptophyta</taxon>
        <taxon>Embryophyta</taxon>
        <taxon>Tracheophyta</taxon>
        <taxon>Spermatophyta</taxon>
        <taxon>Magnoliopsida</taxon>
        <taxon>eudicotyledons</taxon>
        <taxon>Gunneridae</taxon>
        <taxon>Pentapetalae</taxon>
        <taxon>rosids</taxon>
        <taxon>fabids</taxon>
        <taxon>Malpighiales</taxon>
        <taxon>Passifloraceae</taxon>
        <taxon>Turnera</taxon>
    </lineage>
</organism>
<dbReference type="OrthoDB" id="2121828at2759"/>
<sequence length="139" mass="15218">MTGVSVVTATGTKAKLLNYGDAVEVVFQRTNFVGASSHPLHIHGYSFYLVGTGIGNFNNVTDARSFNLVDPPHINSVAVPNNGWAAIRRFYAINPGVWFIHCQLERHATWGMDTVLMVRNGKTRATCILPRSSNIPTCT</sequence>
<dbReference type="InterPro" id="IPR033138">
    <property type="entry name" value="Cu_oxidase_CS"/>
</dbReference>
<dbReference type="Gene3D" id="2.60.40.420">
    <property type="entry name" value="Cupredoxins - blue copper proteins"/>
    <property type="match status" value="1"/>
</dbReference>
<dbReference type="Proteomes" id="UP001141552">
    <property type="component" value="Unassembled WGS sequence"/>
</dbReference>
<evidence type="ECO:0000259" key="4">
    <source>
        <dbReference type="Pfam" id="PF07731"/>
    </source>
</evidence>
<keyword evidence="3" id="KW-0560">Oxidoreductase</keyword>
<keyword evidence="2" id="KW-0479">Metal-binding</keyword>
<reference evidence="5" key="1">
    <citation type="submission" date="2022-02" db="EMBL/GenBank/DDBJ databases">
        <authorList>
            <person name="Henning P.M."/>
            <person name="McCubbin A.G."/>
            <person name="Shore J.S."/>
        </authorList>
    </citation>
    <scope>NUCLEOTIDE SEQUENCE</scope>
    <source>
        <strain evidence="5">F60SS</strain>
        <tissue evidence="5">Leaves</tissue>
    </source>
</reference>
<evidence type="ECO:0000256" key="1">
    <source>
        <dbReference type="ARBA" id="ARBA00010609"/>
    </source>
</evidence>
<feature type="domain" description="Plastocyanin-like" evidence="4">
    <location>
        <begin position="10"/>
        <end position="121"/>
    </location>
</feature>
<evidence type="ECO:0000256" key="3">
    <source>
        <dbReference type="ARBA" id="ARBA00023002"/>
    </source>
</evidence>
<comment type="similarity">
    <text evidence="1">Belongs to the multicopper oxidase family.</text>
</comment>
<dbReference type="AlphaFoldDB" id="A0A9Q0GD89"/>
<comment type="caution">
    <text evidence="5">The sequence shown here is derived from an EMBL/GenBank/DDBJ whole genome shotgun (WGS) entry which is preliminary data.</text>
</comment>
<dbReference type="GO" id="GO:0016491">
    <property type="term" value="F:oxidoreductase activity"/>
    <property type="evidence" value="ECO:0007669"/>
    <property type="project" value="UniProtKB-KW"/>
</dbReference>
<reference evidence="5" key="2">
    <citation type="journal article" date="2023" name="Plants (Basel)">
        <title>Annotation of the Turnera subulata (Passifloraceae) Draft Genome Reveals the S-Locus Evolved after the Divergence of Turneroideae from Passifloroideae in a Stepwise Manner.</title>
        <authorList>
            <person name="Henning P.M."/>
            <person name="Roalson E.H."/>
            <person name="Mir W."/>
            <person name="McCubbin A.G."/>
            <person name="Shore J.S."/>
        </authorList>
    </citation>
    <scope>NUCLEOTIDE SEQUENCE</scope>
    <source>
        <strain evidence="5">F60SS</strain>
    </source>
</reference>